<reference evidence="8 9" key="1">
    <citation type="submission" date="2019-07" db="EMBL/GenBank/DDBJ databases">
        <authorList>
            <person name="Park M."/>
        </authorList>
    </citation>
    <scope>NUCLEOTIDE SEQUENCE [LARGE SCALE GENOMIC DNA]</scope>
    <source>
        <strain evidence="8 9">KCTC32445</strain>
    </source>
</reference>
<evidence type="ECO:0000256" key="7">
    <source>
        <dbReference type="ARBA" id="ARBA00049244"/>
    </source>
</evidence>
<dbReference type="InterPro" id="IPR008921">
    <property type="entry name" value="DNA_pol3_clamp-load_cplx_C"/>
</dbReference>
<evidence type="ECO:0000256" key="4">
    <source>
        <dbReference type="ARBA" id="ARBA00022705"/>
    </source>
</evidence>
<dbReference type="GO" id="GO:0006261">
    <property type="term" value="P:DNA-templated DNA replication"/>
    <property type="evidence" value="ECO:0007669"/>
    <property type="project" value="TreeGrafter"/>
</dbReference>
<dbReference type="PANTHER" id="PTHR34388">
    <property type="entry name" value="DNA POLYMERASE III SUBUNIT DELTA"/>
    <property type="match status" value="1"/>
</dbReference>
<accession>A0A553WBD3</accession>
<gene>
    <name evidence="8" type="ORF">FOM92_12775</name>
</gene>
<proteinExistence type="inferred from homology"/>
<protein>
    <recommendedName>
        <fullName evidence="1">DNA-directed DNA polymerase</fullName>
        <ecNumber evidence="1">2.7.7.7</ecNumber>
    </recommendedName>
</protein>
<organism evidence="8 9">
    <name type="scientific">Sphingorhabdus contaminans</name>
    <dbReference type="NCBI Taxonomy" id="1343899"/>
    <lineage>
        <taxon>Bacteria</taxon>
        <taxon>Pseudomonadati</taxon>
        <taxon>Pseudomonadota</taxon>
        <taxon>Alphaproteobacteria</taxon>
        <taxon>Sphingomonadales</taxon>
        <taxon>Sphingomonadaceae</taxon>
        <taxon>Sphingorhabdus</taxon>
    </lineage>
</organism>
<keyword evidence="3" id="KW-0548">Nucleotidyltransferase</keyword>
<sequence length="340" mass="37253">MTNAKERGFISAITTRSDIRLFFIFGQDESAIADIASQMAAQLVGAERIDIDSDRIRNDPALLADEASALSLFGDKRYVRVNFRREEALAAVENLLELDSCVNPVIATAGNLTKTSKLRKLVESHPRAMSHICYLPEETDAASAVMGYAATVGLKLDRSLAARIARYTHQDRKLAQAEIEKLALYYDASPQRPATVDVTIFEALSAETGEENVNGLINQIMNGDLRGTGRELVSAHNLGVDAIRITRALQRRVALLAALRAKVDKGSNPGAVVKATRSIFWKDADDFVNQLGRWTSARLVGLNGHLLDLESKLMSVREGLGVIILEEELIRIARAAARSR</sequence>
<evidence type="ECO:0000256" key="1">
    <source>
        <dbReference type="ARBA" id="ARBA00012417"/>
    </source>
</evidence>
<dbReference type="AlphaFoldDB" id="A0A553WBD3"/>
<dbReference type="NCBIfam" id="TIGR01128">
    <property type="entry name" value="holA"/>
    <property type="match status" value="1"/>
</dbReference>
<evidence type="ECO:0000256" key="3">
    <source>
        <dbReference type="ARBA" id="ARBA00022695"/>
    </source>
</evidence>
<dbReference type="GO" id="GO:0003887">
    <property type="term" value="F:DNA-directed DNA polymerase activity"/>
    <property type="evidence" value="ECO:0007669"/>
    <property type="project" value="UniProtKB-KW"/>
</dbReference>
<dbReference type="InterPro" id="IPR027417">
    <property type="entry name" value="P-loop_NTPase"/>
</dbReference>
<evidence type="ECO:0000256" key="6">
    <source>
        <dbReference type="ARBA" id="ARBA00034754"/>
    </source>
</evidence>
<name>A0A553WBD3_9SPHN</name>
<comment type="caution">
    <text evidence="8">The sequence shown here is derived from an EMBL/GenBank/DDBJ whole genome shotgun (WGS) entry which is preliminary data.</text>
</comment>
<evidence type="ECO:0000256" key="5">
    <source>
        <dbReference type="ARBA" id="ARBA00022932"/>
    </source>
</evidence>
<dbReference type="Proteomes" id="UP000320160">
    <property type="component" value="Unassembled WGS sequence"/>
</dbReference>
<dbReference type="GO" id="GO:0003677">
    <property type="term" value="F:DNA binding"/>
    <property type="evidence" value="ECO:0007669"/>
    <property type="project" value="InterPro"/>
</dbReference>
<evidence type="ECO:0000256" key="2">
    <source>
        <dbReference type="ARBA" id="ARBA00022679"/>
    </source>
</evidence>
<dbReference type="SUPFAM" id="SSF52540">
    <property type="entry name" value="P-loop containing nucleoside triphosphate hydrolases"/>
    <property type="match status" value="1"/>
</dbReference>
<dbReference type="EC" id="2.7.7.7" evidence="1"/>
<evidence type="ECO:0000313" key="9">
    <source>
        <dbReference type="Proteomes" id="UP000320160"/>
    </source>
</evidence>
<keyword evidence="9" id="KW-1185">Reference proteome</keyword>
<dbReference type="OrthoDB" id="9804983at2"/>
<evidence type="ECO:0000313" key="8">
    <source>
        <dbReference type="EMBL" id="TSB02008.1"/>
    </source>
</evidence>
<dbReference type="PANTHER" id="PTHR34388:SF1">
    <property type="entry name" value="DNA POLYMERASE III SUBUNIT DELTA"/>
    <property type="match status" value="1"/>
</dbReference>
<comment type="catalytic activity">
    <reaction evidence="7">
        <text>DNA(n) + a 2'-deoxyribonucleoside 5'-triphosphate = DNA(n+1) + diphosphate</text>
        <dbReference type="Rhea" id="RHEA:22508"/>
        <dbReference type="Rhea" id="RHEA-COMP:17339"/>
        <dbReference type="Rhea" id="RHEA-COMP:17340"/>
        <dbReference type="ChEBI" id="CHEBI:33019"/>
        <dbReference type="ChEBI" id="CHEBI:61560"/>
        <dbReference type="ChEBI" id="CHEBI:173112"/>
        <dbReference type="EC" id="2.7.7.7"/>
    </reaction>
</comment>
<dbReference type="SUPFAM" id="SSF48019">
    <property type="entry name" value="post-AAA+ oligomerization domain-like"/>
    <property type="match status" value="1"/>
</dbReference>
<comment type="similarity">
    <text evidence="6">Belongs to the DNA polymerase HolA subunit family.</text>
</comment>
<dbReference type="GO" id="GO:0009360">
    <property type="term" value="C:DNA polymerase III complex"/>
    <property type="evidence" value="ECO:0007669"/>
    <property type="project" value="TreeGrafter"/>
</dbReference>
<dbReference type="RefSeq" id="WP_143777228.1">
    <property type="nucleotide sequence ID" value="NZ_OZ260107.1"/>
</dbReference>
<keyword evidence="5" id="KW-0239">DNA-directed DNA polymerase</keyword>
<keyword evidence="2" id="KW-0808">Transferase</keyword>
<dbReference type="InterPro" id="IPR005790">
    <property type="entry name" value="DNA_polIII_delta"/>
</dbReference>
<keyword evidence="4" id="KW-0235">DNA replication</keyword>
<dbReference type="Gene3D" id="1.10.8.60">
    <property type="match status" value="1"/>
</dbReference>
<dbReference type="EMBL" id="VKKU01000002">
    <property type="protein sequence ID" value="TSB02008.1"/>
    <property type="molecule type" value="Genomic_DNA"/>
</dbReference>